<protein>
    <submittedName>
        <fullName evidence="2">Antibiotic biosynthesis monooxygenase</fullName>
    </submittedName>
</protein>
<name>A0A150X8W8_9BACT</name>
<evidence type="ECO:0000259" key="1">
    <source>
        <dbReference type="PROSITE" id="PS51725"/>
    </source>
</evidence>
<dbReference type="InterPro" id="IPR011008">
    <property type="entry name" value="Dimeric_a/b-barrel"/>
</dbReference>
<dbReference type="EMBL" id="LRPC01000023">
    <property type="protein sequence ID" value="KYG75143.1"/>
    <property type="molecule type" value="Genomic_DNA"/>
</dbReference>
<keyword evidence="3" id="KW-1185">Reference proteome</keyword>
<dbReference type="Pfam" id="PF03992">
    <property type="entry name" value="ABM"/>
    <property type="match status" value="1"/>
</dbReference>
<keyword evidence="2" id="KW-0560">Oxidoreductase</keyword>
<organism evidence="2 3">
    <name type="scientific">Roseivirga spongicola</name>
    <dbReference type="NCBI Taxonomy" id="333140"/>
    <lineage>
        <taxon>Bacteria</taxon>
        <taxon>Pseudomonadati</taxon>
        <taxon>Bacteroidota</taxon>
        <taxon>Cytophagia</taxon>
        <taxon>Cytophagales</taxon>
        <taxon>Roseivirgaceae</taxon>
        <taxon>Roseivirga</taxon>
    </lineage>
</organism>
<accession>A0A150X8W8</accession>
<dbReference type="STRING" id="333140.AWW68_10055"/>
<dbReference type="PROSITE" id="PS51725">
    <property type="entry name" value="ABM"/>
    <property type="match status" value="1"/>
</dbReference>
<dbReference type="Proteomes" id="UP000075606">
    <property type="component" value="Unassembled WGS sequence"/>
</dbReference>
<evidence type="ECO:0000313" key="2">
    <source>
        <dbReference type="EMBL" id="KYG75143.1"/>
    </source>
</evidence>
<dbReference type="Gene3D" id="3.30.70.100">
    <property type="match status" value="1"/>
</dbReference>
<dbReference type="InterPro" id="IPR007138">
    <property type="entry name" value="ABM_dom"/>
</dbReference>
<dbReference type="GO" id="GO:0004497">
    <property type="term" value="F:monooxygenase activity"/>
    <property type="evidence" value="ECO:0007669"/>
    <property type="project" value="UniProtKB-KW"/>
</dbReference>
<dbReference type="RefSeq" id="WP_068220887.1">
    <property type="nucleotide sequence ID" value="NZ_LRPC01000023.1"/>
</dbReference>
<gene>
    <name evidence="2" type="ORF">AWW68_10055</name>
</gene>
<dbReference type="OrthoDB" id="1120859at2"/>
<dbReference type="SUPFAM" id="SSF54909">
    <property type="entry name" value="Dimeric alpha+beta barrel"/>
    <property type="match status" value="1"/>
</dbReference>
<evidence type="ECO:0000313" key="3">
    <source>
        <dbReference type="Proteomes" id="UP000075606"/>
    </source>
</evidence>
<reference evidence="2 3" key="1">
    <citation type="submission" date="2016-01" db="EMBL/GenBank/DDBJ databases">
        <title>Genome sequencing of Roseivirga spongicola UST030701-084.</title>
        <authorList>
            <person name="Selvaratnam C."/>
            <person name="Thevarajoo S."/>
            <person name="Goh K.M."/>
            <person name="Ee R."/>
            <person name="Chan K.-G."/>
            <person name="Chong C.S."/>
        </authorList>
    </citation>
    <scope>NUCLEOTIDE SEQUENCE [LARGE SCALE GENOMIC DNA]</scope>
    <source>
        <strain evidence="2 3">UST030701-084</strain>
    </source>
</reference>
<keyword evidence="2" id="KW-0503">Monooxygenase</keyword>
<comment type="caution">
    <text evidence="2">The sequence shown here is derived from an EMBL/GenBank/DDBJ whole genome shotgun (WGS) entry which is preliminary data.</text>
</comment>
<sequence length="97" mass="11613">MLVRIVRMTFKPEEVDAFLELFHTTKEKIRNFEGCQHLELMQDFNQDNIFVTYSYWESEEHLNQYRFSPLFGEVWKATKAKFADKPVAFSSKKVVEV</sequence>
<feature type="domain" description="ABM" evidence="1">
    <location>
        <begin position="2"/>
        <end position="95"/>
    </location>
</feature>
<proteinExistence type="predicted"/>
<dbReference type="AlphaFoldDB" id="A0A150X8W8"/>